<evidence type="ECO:0000259" key="15">
    <source>
        <dbReference type="Pfam" id="PF07992"/>
    </source>
</evidence>
<evidence type="ECO:0000256" key="12">
    <source>
        <dbReference type="PIRSR" id="PIRSR000350-4"/>
    </source>
</evidence>
<dbReference type="PANTHER" id="PTHR22912:SF151">
    <property type="entry name" value="DIHYDROLIPOYL DEHYDROGENASE, MITOCHONDRIAL"/>
    <property type="match status" value="1"/>
</dbReference>
<proteinExistence type="inferred from homology"/>
<dbReference type="GO" id="GO:0004148">
    <property type="term" value="F:dihydrolipoyl dehydrogenase (NADH) activity"/>
    <property type="evidence" value="ECO:0007669"/>
    <property type="project" value="UniProtKB-EC"/>
</dbReference>
<dbReference type="InterPro" id="IPR006258">
    <property type="entry name" value="Lipoamide_DH"/>
</dbReference>
<dbReference type="InterPro" id="IPR001100">
    <property type="entry name" value="Pyr_nuc-diS_OxRdtase"/>
</dbReference>
<comment type="similarity">
    <text evidence="1 13">Belongs to the class-I pyridine nucleotide-disulfide oxidoreductase family.</text>
</comment>
<keyword evidence="4 11" id="KW-0274">FAD</keyword>
<evidence type="ECO:0000259" key="14">
    <source>
        <dbReference type="Pfam" id="PF02852"/>
    </source>
</evidence>
<dbReference type="SUPFAM" id="SSF55424">
    <property type="entry name" value="FAD/NAD-linked reductases, dimerisation (C-terminal) domain"/>
    <property type="match status" value="1"/>
</dbReference>
<dbReference type="InterPro" id="IPR016156">
    <property type="entry name" value="FAD/NAD-linked_Rdtase_dimer_sf"/>
</dbReference>
<dbReference type="InterPro" id="IPR012999">
    <property type="entry name" value="Pyr_OxRdtase_I_AS"/>
</dbReference>
<keyword evidence="17" id="KW-1185">Reference proteome</keyword>
<protein>
    <recommendedName>
        <fullName evidence="2 13">Dihydrolipoyl dehydrogenase</fullName>
        <ecNumber evidence="2 13">1.8.1.4</ecNumber>
    </recommendedName>
</protein>
<feature type="binding site" evidence="11">
    <location>
        <position position="272"/>
    </location>
    <ligand>
        <name>NAD(+)</name>
        <dbReference type="ChEBI" id="CHEBI:57540"/>
    </ligand>
</feature>
<sequence>MENFHFDIAIIGSGPAGHSAAIKLATFGRKIVIIEKDIVNMLGGTCLNQGCIPVKSMLHYSSLLSSLKKSGLNVDLSFLPDISFVSQKKRENIKELLAGLSYIFKKNNITILSGTAKFLSNSKVEIINHENISTTITADKFIIATGSYPSGMKNFLYDHNKIIDSNDAINLTRVPKTMLIAGAGAIGLEFADFFNTFGTKITIIDIAPRALSAADKEISRFIEKTLKEQGIEFLPKCFIENIDSQDNEIKAVLNYNGEIKNSRYEKILIAAGRYPNTKNLGLENTGVMTDEKGFIKVDNFMRTSAPNIYAGGDVIATPMLAHTASAEGELIARVICLDTEDSIDYSSIPNVIYSRVKIAYLGKSEEILKEENVEYKQAKYFFKANGRSVANLEREGFIKLIVSARDKKILGVHIAGNIADELINIFALAKQNGLTAQDISETIYAHPTVSEVCKDVASVL</sequence>
<dbReference type="GO" id="GO:0006103">
    <property type="term" value="P:2-oxoglutarate metabolic process"/>
    <property type="evidence" value="ECO:0007669"/>
    <property type="project" value="TreeGrafter"/>
</dbReference>
<feature type="domain" description="Pyridine nucleotide-disulphide oxidoreductase dimerisation" evidence="14">
    <location>
        <begin position="348"/>
        <end position="455"/>
    </location>
</feature>
<evidence type="ECO:0000256" key="5">
    <source>
        <dbReference type="ARBA" id="ARBA00023002"/>
    </source>
</evidence>
<keyword evidence="6 11" id="KW-0520">NAD</keyword>
<comment type="caution">
    <text evidence="16">The sequence shown here is derived from an EMBL/GenBank/DDBJ whole genome shotgun (WGS) entry which is preliminary data.</text>
</comment>
<feature type="binding site" evidence="11">
    <location>
        <position position="313"/>
    </location>
    <ligand>
        <name>FAD</name>
        <dbReference type="ChEBI" id="CHEBI:57692"/>
    </ligand>
</feature>
<dbReference type="GO" id="GO:0050660">
    <property type="term" value="F:flavin adenine dinucleotide binding"/>
    <property type="evidence" value="ECO:0007669"/>
    <property type="project" value="InterPro"/>
</dbReference>
<dbReference type="EMBL" id="JYNY01000627">
    <property type="protein sequence ID" value="KJJ83283.1"/>
    <property type="molecule type" value="Genomic_DNA"/>
</dbReference>
<dbReference type="InterPro" id="IPR023753">
    <property type="entry name" value="FAD/NAD-binding_dom"/>
</dbReference>
<evidence type="ECO:0000256" key="10">
    <source>
        <dbReference type="PIRSR" id="PIRSR000350-2"/>
    </source>
</evidence>
<dbReference type="PRINTS" id="PR00411">
    <property type="entry name" value="PNDRDTASEI"/>
</dbReference>
<feature type="domain" description="FAD/NAD(P)-binding" evidence="15">
    <location>
        <begin position="6"/>
        <end position="328"/>
    </location>
</feature>
<feature type="binding site" evidence="11">
    <location>
        <begin position="319"/>
        <end position="322"/>
    </location>
    <ligand>
        <name>FAD</name>
        <dbReference type="ChEBI" id="CHEBI:57692"/>
    </ligand>
</feature>
<organism evidence="16 17">
    <name type="scientific">Candidatus Omnitrophus magneticus</name>
    <dbReference type="NCBI Taxonomy" id="1609969"/>
    <lineage>
        <taxon>Bacteria</taxon>
        <taxon>Pseudomonadati</taxon>
        <taxon>Candidatus Omnitrophota</taxon>
        <taxon>Candidatus Omnitrophus</taxon>
    </lineage>
</organism>
<evidence type="ECO:0000256" key="3">
    <source>
        <dbReference type="ARBA" id="ARBA00022630"/>
    </source>
</evidence>
<gene>
    <name evidence="16" type="ORF">OMAG_002858</name>
</gene>
<dbReference type="InterPro" id="IPR004099">
    <property type="entry name" value="Pyr_nucl-diS_OxRdtase_dimer"/>
</dbReference>
<keyword evidence="5 13" id="KW-0560">Oxidoreductase</keyword>
<dbReference type="Gene3D" id="3.50.50.60">
    <property type="entry name" value="FAD/NAD(P)-binding domain"/>
    <property type="match status" value="2"/>
</dbReference>
<evidence type="ECO:0000256" key="7">
    <source>
        <dbReference type="ARBA" id="ARBA00023157"/>
    </source>
</evidence>
<evidence type="ECO:0000256" key="11">
    <source>
        <dbReference type="PIRSR" id="PIRSR000350-3"/>
    </source>
</evidence>
<dbReference type="Gene3D" id="3.30.390.30">
    <property type="match status" value="1"/>
</dbReference>
<feature type="binding site" evidence="11">
    <location>
        <position position="55"/>
    </location>
    <ligand>
        <name>FAD</name>
        <dbReference type="ChEBI" id="CHEBI:57692"/>
    </ligand>
</feature>
<name>A0A0F0CJ11_9BACT</name>
<evidence type="ECO:0000313" key="16">
    <source>
        <dbReference type="EMBL" id="KJJ83283.1"/>
    </source>
</evidence>
<dbReference type="Pfam" id="PF02852">
    <property type="entry name" value="Pyr_redox_dim"/>
    <property type="match status" value="1"/>
</dbReference>
<dbReference type="AlphaFoldDB" id="A0A0F0CJ11"/>
<reference evidence="16 17" key="1">
    <citation type="submission" date="2015-02" db="EMBL/GenBank/DDBJ databases">
        <title>Single-cell genomics of uncultivated deep-branching MTB reveals a conserved set of magnetosome genes.</title>
        <authorList>
            <person name="Kolinko S."/>
            <person name="Richter M."/>
            <person name="Glockner F.O."/>
            <person name="Brachmann A."/>
            <person name="Schuler D."/>
        </authorList>
    </citation>
    <scope>NUCLEOTIDE SEQUENCE [LARGE SCALE GENOMIC DNA]</scope>
    <source>
        <strain evidence="16">SKK-01</strain>
    </source>
</reference>
<evidence type="ECO:0000256" key="13">
    <source>
        <dbReference type="RuleBase" id="RU003692"/>
    </source>
</evidence>
<dbReference type="Proteomes" id="UP000033428">
    <property type="component" value="Unassembled WGS sequence"/>
</dbReference>
<evidence type="ECO:0000313" key="17">
    <source>
        <dbReference type="Proteomes" id="UP000033428"/>
    </source>
</evidence>
<dbReference type="InterPro" id="IPR036188">
    <property type="entry name" value="FAD/NAD-bd_sf"/>
</dbReference>
<dbReference type="FunFam" id="3.30.390.30:FF:000001">
    <property type="entry name" value="Dihydrolipoyl dehydrogenase"/>
    <property type="match status" value="1"/>
</dbReference>
<dbReference type="InterPro" id="IPR050151">
    <property type="entry name" value="Class-I_Pyr_Nuc-Dis_Oxidored"/>
</dbReference>
<dbReference type="PROSITE" id="PS00076">
    <property type="entry name" value="PYRIDINE_REDOX_1"/>
    <property type="match status" value="1"/>
</dbReference>
<dbReference type="PANTHER" id="PTHR22912">
    <property type="entry name" value="DISULFIDE OXIDOREDUCTASE"/>
    <property type="match status" value="1"/>
</dbReference>
<evidence type="ECO:0000256" key="1">
    <source>
        <dbReference type="ARBA" id="ARBA00007532"/>
    </source>
</evidence>
<keyword evidence="11" id="KW-0547">Nucleotide-binding</keyword>
<evidence type="ECO:0000256" key="6">
    <source>
        <dbReference type="ARBA" id="ARBA00023027"/>
    </source>
</evidence>
<dbReference type="PIRSF" id="PIRSF000350">
    <property type="entry name" value="Mercury_reductase_MerA"/>
    <property type="match status" value="1"/>
</dbReference>
<dbReference type="GO" id="GO:0005737">
    <property type="term" value="C:cytoplasm"/>
    <property type="evidence" value="ECO:0007669"/>
    <property type="project" value="UniProtKB-ARBA"/>
</dbReference>
<evidence type="ECO:0000256" key="8">
    <source>
        <dbReference type="ARBA" id="ARBA00023284"/>
    </source>
</evidence>
<dbReference type="PRINTS" id="PR00368">
    <property type="entry name" value="FADPNR"/>
</dbReference>
<evidence type="ECO:0000256" key="2">
    <source>
        <dbReference type="ARBA" id="ARBA00012608"/>
    </source>
</evidence>
<keyword evidence="3 13" id="KW-0285">Flavoprotein</keyword>
<evidence type="ECO:0000256" key="9">
    <source>
        <dbReference type="ARBA" id="ARBA00049187"/>
    </source>
</evidence>
<keyword evidence="7" id="KW-1015">Disulfide bond</keyword>
<dbReference type="SUPFAM" id="SSF51905">
    <property type="entry name" value="FAD/NAD(P)-binding domain"/>
    <property type="match status" value="1"/>
</dbReference>
<feature type="binding site" evidence="11">
    <location>
        <begin position="182"/>
        <end position="189"/>
    </location>
    <ligand>
        <name>NAD(+)</name>
        <dbReference type="ChEBI" id="CHEBI:57540"/>
    </ligand>
</feature>
<comment type="catalytic activity">
    <reaction evidence="9 13">
        <text>N(6)-[(R)-dihydrolipoyl]-L-lysyl-[protein] + NAD(+) = N(6)-[(R)-lipoyl]-L-lysyl-[protein] + NADH + H(+)</text>
        <dbReference type="Rhea" id="RHEA:15045"/>
        <dbReference type="Rhea" id="RHEA-COMP:10474"/>
        <dbReference type="Rhea" id="RHEA-COMP:10475"/>
        <dbReference type="ChEBI" id="CHEBI:15378"/>
        <dbReference type="ChEBI" id="CHEBI:57540"/>
        <dbReference type="ChEBI" id="CHEBI:57945"/>
        <dbReference type="ChEBI" id="CHEBI:83099"/>
        <dbReference type="ChEBI" id="CHEBI:83100"/>
        <dbReference type="EC" id="1.8.1.4"/>
    </reaction>
</comment>
<feature type="active site" description="Proton acceptor" evidence="10">
    <location>
        <position position="446"/>
    </location>
</feature>
<evidence type="ECO:0000256" key="4">
    <source>
        <dbReference type="ARBA" id="ARBA00022827"/>
    </source>
</evidence>
<dbReference type="NCBIfam" id="TIGR01350">
    <property type="entry name" value="lipoamide_DH"/>
    <property type="match status" value="1"/>
</dbReference>
<dbReference type="Pfam" id="PF07992">
    <property type="entry name" value="Pyr_redox_2"/>
    <property type="match status" value="1"/>
</dbReference>
<comment type="cofactor">
    <cofactor evidence="11 13">
        <name>FAD</name>
        <dbReference type="ChEBI" id="CHEBI:57692"/>
    </cofactor>
    <text evidence="11 13">Binds 1 FAD per subunit.</text>
</comment>
<accession>A0A0F0CJ11</accession>
<feature type="binding site" evidence="11">
    <location>
        <begin position="145"/>
        <end position="147"/>
    </location>
    <ligand>
        <name>FAD</name>
        <dbReference type="ChEBI" id="CHEBI:57692"/>
    </ligand>
</feature>
<dbReference type="EC" id="1.8.1.4" evidence="2 13"/>
<keyword evidence="8 13" id="KW-0676">Redox-active center</keyword>
<comment type="miscellaneous">
    <text evidence="13">The active site is a redox-active disulfide bond.</text>
</comment>
<feature type="disulfide bond" description="Redox-active" evidence="12">
    <location>
        <begin position="46"/>
        <end position="51"/>
    </location>
</feature>